<gene>
    <name evidence="1" type="ORF">BLX24_23470</name>
</gene>
<dbReference type="OrthoDB" id="9801679at2"/>
<dbReference type="Gene3D" id="3.20.20.140">
    <property type="entry name" value="Metal-dependent hydrolases"/>
    <property type="match status" value="1"/>
</dbReference>
<comment type="caution">
    <text evidence="1">The sequence shown here is derived from an EMBL/GenBank/DDBJ whole genome shotgun (WGS) entry which is preliminary data.</text>
</comment>
<dbReference type="EMBL" id="MORL01000019">
    <property type="protein sequence ID" value="OIN56740.1"/>
    <property type="molecule type" value="Genomic_DNA"/>
</dbReference>
<dbReference type="RefSeq" id="WP_071505659.1">
    <property type="nucleotide sequence ID" value="NZ_MORL01000019.1"/>
</dbReference>
<dbReference type="Proteomes" id="UP000181790">
    <property type="component" value="Unassembled WGS sequence"/>
</dbReference>
<dbReference type="SUPFAM" id="SSF89550">
    <property type="entry name" value="PHP domain-like"/>
    <property type="match status" value="1"/>
</dbReference>
<protein>
    <recommendedName>
        <fullName evidence="3">Histidinol-phosphatase</fullName>
    </recommendedName>
</protein>
<name>A0A1S2VE94_9BACT</name>
<evidence type="ECO:0008006" key="3">
    <source>
        <dbReference type="Google" id="ProtNLM"/>
    </source>
</evidence>
<accession>A0A1S2VE94</accession>
<reference evidence="1 2" key="1">
    <citation type="submission" date="2016-10" db="EMBL/GenBank/DDBJ databases">
        <title>Arsenicibacter rosenii gen. nov., sp. nov., an efficient arsenic-methylating bacterium isolated from an arsenic-contaminated paddy soil.</title>
        <authorList>
            <person name="Huang K."/>
        </authorList>
    </citation>
    <scope>NUCLEOTIDE SEQUENCE [LARGE SCALE GENOMIC DNA]</scope>
    <source>
        <strain evidence="1 2">SM-1</strain>
    </source>
</reference>
<keyword evidence="2" id="KW-1185">Reference proteome</keyword>
<organism evidence="1 2">
    <name type="scientific">Arsenicibacter rosenii</name>
    <dbReference type="NCBI Taxonomy" id="1750698"/>
    <lineage>
        <taxon>Bacteria</taxon>
        <taxon>Pseudomonadati</taxon>
        <taxon>Bacteroidota</taxon>
        <taxon>Cytophagia</taxon>
        <taxon>Cytophagales</taxon>
        <taxon>Spirosomataceae</taxon>
        <taxon>Arsenicibacter</taxon>
    </lineage>
</organism>
<evidence type="ECO:0000313" key="2">
    <source>
        <dbReference type="Proteomes" id="UP000181790"/>
    </source>
</evidence>
<dbReference type="InterPro" id="IPR016195">
    <property type="entry name" value="Pol/histidinol_Pase-like"/>
</dbReference>
<proteinExistence type="predicted"/>
<sequence length="435" mass="49707">MKLLRVFFRILKVLFILLLIVAGYLLAEPLWNHFVTYPTLEADREALWQQYRKPQHPIPLPDYQGVLHAHCYWSHDSRGVLSEIVPAAKQAQLDFLFFSDHKRAPLDTFPRAYHGTFDGLIVESGTESDGLMVTPLRPTVINWKQSLDTVIRSVVEPGGLVLYVHTEEPHDWGNPDYQAMEIYNIHTDLIDEKSGILPFVLNSMVNSGRFKHWGYRELYDEQTAILARWDSLNQHRRIVGMGAADAHNNQSIRARYTKDGMVEWVGSNAKTMRIVKPGLLEKLLLGKPDAAGWAYKAELDTYFHSFNFINTHIFCDTLSSRALKNGLVKGHAYISFENLAKAKGFGFYSTDARSQLNAIMGDSVKATSVSRLKAVSPYPVTFELFRNGKQIDRKENAYDYAYSKPVTAGNYRLVARVHLGDKWVPWVYTNPIYVY</sequence>
<evidence type="ECO:0000313" key="1">
    <source>
        <dbReference type="EMBL" id="OIN56740.1"/>
    </source>
</evidence>
<dbReference type="AlphaFoldDB" id="A0A1S2VE94"/>